<accession>A0A2T6BGU1</accession>
<keyword evidence="4" id="KW-1185">Reference proteome</keyword>
<dbReference type="AlphaFoldDB" id="A0A2T6BGU1"/>
<dbReference type="CDD" id="cd11614">
    <property type="entry name" value="SAF_CpaB_FlgA_like"/>
    <property type="match status" value="1"/>
</dbReference>
<dbReference type="Pfam" id="PF16976">
    <property type="entry name" value="RcpC"/>
    <property type="match status" value="1"/>
</dbReference>
<proteinExistence type="predicted"/>
<dbReference type="InterPro" id="IPR017592">
    <property type="entry name" value="Pilus_assmbl_Flp-typ_CpaB"/>
</dbReference>
<dbReference type="Proteomes" id="UP000244240">
    <property type="component" value="Unassembled WGS sequence"/>
</dbReference>
<dbReference type="EMBL" id="QBKR01000020">
    <property type="protein sequence ID" value="PTX55270.1"/>
    <property type="molecule type" value="Genomic_DNA"/>
</dbReference>
<protein>
    <submittedName>
        <fullName evidence="3">Flp pilus assembly protein CpaB</fullName>
    </submittedName>
</protein>
<evidence type="ECO:0000313" key="3">
    <source>
        <dbReference type="EMBL" id="PTX55270.1"/>
    </source>
</evidence>
<evidence type="ECO:0000259" key="2">
    <source>
        <dbReference type="Pfam" id="PF16976"/>
    </source>
</evidence>
<feature type="domain" description="Flp pilus assembly protein RcpC/CpaB" evidence="2">
    <location>
        <begin position="111"/>
        <end position="194"/>
    </location>
</feature>
<name>A0A2T6BGU1_9BACL</name>
<gene>
    <name evidence="3" type="ORF">C8P63_12067</name>
</gene>
<feature type="region of interest" description="Disordered" evidence="1">
    <location>
        <begin position="204"/>
        <end position="238"/>
    </location>
</feature>
<evidence type="ECO:0000256" key="1">
    <source>
        <dbReference type="SAM" id="MobiDB-lite"/>
    </source>
</evidence>
<dbReference type="InterPro" id="IPR031571">
    <property type="entry name" value="RcpC_dom"/>
</dbReference>
<comment type="caution">
    <text evidence="3">The sequence shown here is derived from an EMBL/GenBank/DDBJ whole genome shotgun (WGS) entry which is preliminary data.</text>
</comment>
<dbReference type="NCBIfam" id="TIGR03177">
    <property type="entry name" value="pilus_cpaB"/>
    <property type="match status" value="1"/>
</dbReference>
<reference evidence="3 4" key="1">
    <citation type="submission" date="2018-04" db="EMBL/GenBank/DDBJ databases">
        <title>Genomic Encyclopedia of Archaeal and Bacterial Type Strains, Phase II (KMG-II): from individual species to whole genera.</title>
        <authorList>
            <person name="Goeker M."/>
        </authorList>
    </citation>
    <scope>NUCLEOTIDE SEQUENCE [LARGE SCALE GENOMIC DNA]</scope>
    <source>
        <strain evidence="3 4">DSM 45787</strain>
    </source>
</reference>
<organism evidence="3 4">
    <name type="scientific">Melghirimyces profundicolus</name>
    <dbReference type="NCBI Taxonomy" id="1242148"/>
    <lineage>
        <taxon>Bacteria</taxon>
        <taxon>Bacillati</taxon>
        <taxon>Bacillota</taxon>
        <taxon>Bacilli</taxon>
        <taxon>Bacillales</taxon>
        <taxon>Thermoactinomycetaceae</taxon>
        <taxon>Melghirimyces</taxon>
    </lineage>
</organism>
<dbReference type="RefSeq" id="WP_108025170.1">
    <property type="nucleotide sequence ID" value="NZ_QBKR01000020.1"/>
</dbReference>
<evidence type="ECO:0000313" key="4">
    <source>
        <dbReference type="Proteomes" id="UP000244240"/>
    </source>
</evidence>
<dbReference type="OrthoDB" id="2989382at2"/>
<sequence length="238" mass="25925">MQDAKRRAKIFAVLSVVLAILAGFLFLQKVNQVDASMGQTVTVYVAEQSITSREPLKKEYFAAKEIPVKYVQELGSVVTKIDNIEKMVTITPLQKGEVLTENNLKPVSGLTSSNNRMVTLAENDRVMFDGGIEANDRVDIIVSTDEGGNKTTQIFMSDVRVVGVSEDKKTKRVEALGLEVPLKKARELIHAQNFAVAIRVLKAPQEEDVGSQNQGNSSTQGGAMNSNDGSTGQDNKQP</sequence>
<feature type="compositionally biased region" description="Polar residues" evidence="1">
    <location>
        <begin position="210"/>
        <end position="238"/>
    </location>
</feature>